<keyword evidence="8 15" id="KW-0547">Nucleotide-binding</keyword>
<dbReference type="InterPro" id="IPR051014">
    <property type="entry name" value="Cation_Transport_ATPase_IB"/>
</dbReference>
<dbReference type="PANTHER" id="PTHR48085">
    <property type="entry name" value="CADMIUM/ZINC-TRANSPORTING ATPASE HMA2-RELATED"/>
    <property type="match status" value="1"/>
</dbReference>
<feature type="transmembrane region" description="Helical" evidence="15">
    <location>
        <begin position="328"/>
        <end position="347"/>
    </location>
</feature>
<dbReference type="NCBIfam" id="TIGR01525">
    <property type="entry name" value="ATPase-IB_hvy"/>
    <property type="match status" value="1"/>
</dbReference>
<dbReference type="Gene3D" id="2.70.150.10">
    <property type="entry name" value="Calcium-transporting ATPase, cytoplasmic transduction domain A"/>
    <property type="match status" value="1"/>
</dbReference>
<keyword evidence="4" id="KW-0104">Cadmium</keyword>
<dbReference type="NCBIfam" id="TIGR01512">
    <property type="entry name" value="ATPase-IB2_Cd"/>
    <property type="match status" value="1"/>
</dbReference>
<dbReference type="InterPro" id="IPR059000">
    <property type="entry name" value="ATPase_P-type_domA"/>
</dbReference>
<dbReference type="InterPro" id="IPR018303">
    <property type="entry name" value="ATPase_P-typ_P_site"/>
</dbReference>
<name>A0A1I6EI29_9FIRM</name>
<evidence type="ECO:0000256" key="3">
    <source>
        <dbReference type="ARBA" id="ARBA00022475"/>
    </source>
</evidence>
<protein>
    <recommendedName>
        <fullName evidence="13">Cd(2+)-exporting ATPase</fullName>
        <ecNumber evidence="13">7.2.2.21</ecNumber>
    </recommendedName>
</protein>
<dbReference type="SUPFAM" id="SSF56784">
    <property type="entry name" value="HAD-like"/>
    <property type="match status" value="1"/>
</dbReference>
<dbReference type="InterPro" id="IPR023214">
    <property type="entry name" value="HAD_sf"/>
</dbReference>
<dbReference type="GO" id="GO:0046872">
    <property type="term" value="F:metal ion binding"/>
    <property type="evidence" value="ECO:0007669"/>
    <property type="project" value="UniProtKB-KW"/>
</dbReference>
<dbReference type="SUPFAM" id="SSF81653">
    <property type="entry name" value="Calcium ATPase, transduction domain A"/>
    <property type="match status" value="1"/>
</dbReference>
<dbReference type="InterPro" id="IPR023299">
    <property type="entry name" value="ATPase_P-typ_cyto_dom_N"/>
</dbReference>
<evidence type="ECO:0000256" key="8">
    <source>
        <dbReference type="ARBA" id="ARBA00022741"/>
    </source>
</evidence>
<dbReference type="AlphaFoldDB" id="A0A1I6EI29"/>
<keyword evidence="6 15" id="KW-0812">Transmembrane</keyword>
<dbReference type="CDD" id="cd00371">
    <property type="entry name" value="HMA"/>
    <property type="match status" value="1"/>
</dbReference>
<dbReference type="PROSITE" id="PS01047">
    <property type="entry name" value="HMA_1"/>
    <property type="match status" value="1"/>
</dbReference>
<evidence type="ECO:0000256" key="13">
    <source>
        <dbReference type="ARBA" id="ARBA00039103"/>
    </source>
</evidence>
<keyword evidence="18" id="KW-1185">Reference proteome</keyword>
<keyword evidence="11 15" id="KW-1133">Transmembrane helix</keyword>
<feature type="transmembrane region" description="Helical" evidence="15">
    <location>
        <begin position="694"/>
        <end position="713"/>
    </location>
</feature>
<dbReference type="Pfam" id="PF00403">
    <property type="entry name" value="HMA"/>
    <property type="match status" value="1"/>
</dbReference>
<evidence type="ECO:0000256" key="12">
    <source>
        <dbReference type="ARBA" id="ARBA00023136"/>
    </source>
</evidence>
<keyword evidence="12 15" id="KW-0472">Membrane</keyword>
<evidence type="ECO:0000259" key="16">
    <source>
        <dbReference type="PROSITE" id="PS50846"/>
    </source>
</evidence>
<dbReference type="InterPro" id="IPR023298">
    <property type="entry name" value="ATPase_P-typ_TM_dom_sf"/>
</dbReference>
<feature type="transmembrane region" description="Helical" evidence="15">
    <location>
        <begin position="102"/>
        <end position="121"/>
    </location>
</feature>
<dbReference type="EMBL" id="FOYM01000047">
    <property type="protein sequence ID" value="SFR17399.1"/>
    <property type="molecule type" value="Genomic_DNA"/>
</dbReference>
<dbReference type="Pfam" id="PF00702">
    <property type="entry name" value="Hydrolase"/>
    <property type="match status" value="1"/>
</dbReference>
<dbReference type="SUPFAM" id="SSF55008">
    <property type="entry name" value="HMA, heavy metal-associated domain"/>
    <property type="match status" value="1"/>
</dbReference>
<dbReference type="PANTHER" id="PTHR48085:SF5">
    <property type="entry name" value="CADMIUM_ZINC-TRANSPORTING ATPASE HMA4-RELATED"/>
    <property type="match status" value="1"/>
</dbReference>
<dbReference type="GO" id="GO:0005886">
    <property type="term" value="C:plasma membrane"/>
    <property type="evidence" value="ECO:0007669"/>
    <property type="project" value="UniProtKB-SubCell"/>
</dbReference>
<evidence type="ECO:0000256" key="4">
    <source>
        <dbReference type="ARBA" id="ARBA00022539"/>
    </source>
</evidence>
<evidence type="ECO:0000313" key="18">
    <source>
        <dbReference type="Proteomes" id="UP000199584"/>
    </source>
</evidence>
<dbReference type="GO" id="GO:0005524">
    <property type="term" value="F:ATP binding"/>
    <property type="evidence" value="ECO:0007669"/>
    <property type="project" value="UniProtKB-UniRule"/>
</dbReference>
<dbReference type="FunFam" id="2.70.150.10:FF:000002">
    <property type="entry name" value="Copper-transporting ATPase 1, putative"/>
    <property type="match status" value="1"/>
</dbReference>
<keyword evidence="10" id="KW-1278">Translocase</keyword>
<evidence type="ECO:0000256" key="7">
    <source>
        <dbReference type="ARBA" id="ARBA00022723"/>
    </source>
</evidence>
<sequence>MTECNGQHCSCNRLPSEGEQLHILRLEGLDCADCAARLEKKLAKIAGVERVEVNFGASRLVARHTVGVDEIIRAVEEAGYGAELAEAGQAREEKLLWHDRKLMLTVLSGLFLLAGFSAALLNAPDRVVVGFFLATMLSGGFFVARSALYSVKSLSLDMNVLMSVAAIGAAAIGEWAEGATVVFLFALGNMLQAYSMDKTRRSIRALMELAPREALVRRGGREIKLPVEVIVVGDIVIVKPGEKIAVDGKVVEGVSMVNQAPITGESMPVAKKPGDEVFAGTINEEGALEIAVTRQARDTTLARIVNMVEEAQAQRAPSQQFVDVFAKYYTPAVIAMAVAVTVIPTLALGLPFKPWLERALILLVIACPCALVISTPVSIVSAIGSAARRGVLIKGGAYLEEAGALKVVALDKTGTLTEGRPEVTDVIAVGGHVEMDVLGIAAAVEKRSQHPLALAIIRYAGRTGVTVPDSVEFQSITGKGAGAIINGRPYYIGNPGLFAGLGLDIATVRNIVTGLQNEGKTAMLVGSGDEIMGIIAVADRVRENGGVTVQGLRAAGIQRIVMLTGDNTGTARAIAAELGLDGFKAELLPEDKQRAIKELQGRYGKVAMVGDGINDAPALATANIGIAMGGVGTDTALETADITLMADDLTKLPYAMDLSRRALKIIKQNITFALLVKALFIAGTFWGVTNLWMAVFADTGAALLVIANGLRLMRVDGKAQLKGKKGSGVGEILYDNA</sequence>
<dbReference type="SFLD" id="SFLDS00003">
    <property type="entry name" value="Haloacid_Dehalogenase"/>
    <property type="match status" value="1"/>
</dbReference>
<evidence type="ECO:0000256" key="1">
    <source>
        <dbReference type="ARBA" id="ARBA00004651"/>
    </source>
</evidence>
<dbReference type="PROSITE" id="PS50846">
    <property type="entry name" value="HMA_2"/>
    <property type="match status" value="1"/>
</dbReference>
<dbReference type="InterPro" id="IPR001757">
    <property type="entry name" value="P_typ_ATPase"/>
</dbReference>
<evidence type="ECO:0000256" key="10">
    <source>
        <dbReference type="ARBA" id="ARBA00022967"/>
    </source>
</evidence>
<keyword evidence="3 15" id="KW-1003">Cell membrane</keyword>
<dbReference type="NCBIfam" id="TIGR01494">
    <property type="entry name" value="ATPase_P-type"/>
    <property type="match status" value="1"/>
</dbReference>
<reference evidence="18" key="1">
    <citation type="submission" date="2016-10" db="EMBL/GenBank/DDBJ databases">
        <authorList>
            <person name="Varghese N."/>
            <person name="Submissions S."/>
        </authorList>
    </citation>
    <scope>NUCLEOTIDE SEQUENCE [LARGE SCALE GENOMIC DNA]</scope>
    <source>
        <strain evidence="18">DSM 3669</strain>
    </source>
</reference>
<dbReference type="InterPro" id="IPR027256">
    <property type="entry name" value="P-typ_ATPase_IB"/>
</dbReference>
<dbReference type="InterPro" id="IPR008250">
    <property type="entry name" value="ATPase_P-typ_transduc_dom_A_sf"/>
</dbReference>
<dbReference type="EC" id="7.2.2.21" evidence="13"/>
<dbReference type="Gene3D" id="3.40.50.1000">
    <property type="entry name" value="HAD superfamily/HAD-like"/>
    <property type="match status" value="1"/>
</dbReference>
<dbReference type="RefSeq" id="WP_092487624.1">
    <property type="nucleotide sequence ID" value="NZ_FOYM01000047.1"/>
</dbReference>
<evidence type="ECO:0000256" key="5">
    <source>
        <dbReference type="ARBA" id="ARBA00022553"/>
    </source>
</evidence>
<comment type="catalytic activity">
    <reaction evidence="14">
        <text>Cd(2+)(in) + ATP + H2O = Cd(2+)(out) + ADP + phosphate + H(+)</text>
        <dbReference type="Rhea" id="RHEA:12132"/>
        <dbReference type="ChEBI" id="CHEBI:15377"/>
        <dbReference type="ChEBI" id="CHEBI:15378"/>
        <dbReference type="ChEBI" id="CHEBI:30616"/>
        <dbReference type="ChEBI" id="CHEBI:43474"/>
        <dbReference type="ChEBI" id="CHEBI:48775"/>
        <dbReference type="ChEBI" id="CHEBI:456216"/>
        <dbReference type="EC" id="7.2.2.21"/>
    </reaction>
</comment>
<proteinExistence type="inferred from homology"/>
<evidence type="ECO:0000256" key="15">
    <source>
        <dbReference type="RuleBase" id="RU362081"/>
    </source>
</evidence>
<comment type="subcellular location">
    <subcellularLocation>
        <location evidence="1">Cell membrane</location>
        <topology evidence="1">Multi-pass membrane protein</topology>
    </subcellularLocation>
</comment>
<dbReference type="Gene3D" id="3.30.70.100">
    <property type="match status" value="1"/>
</dbReference>
<feature type="transmembrane region" description="Helical" evidence="15">
    <location>
        <begin position="359"/>
        <end position="384"/>
    </location>
</feature>
<evidence type="ECO:0000256" key="11">
    <source>
        <dbReference type="ARBA" id="ARBA00022989"/>
    </source>
</evidence>
<dbReference type="InterPro" id="IPR044492">
    <property type="entry name" value="P_typ_ATPase_HD_dom"/>
</dbReference>
<dbReference type="PRINTS" id="PR00941">
    <property type="entry name" value="CDATPASE"/>
</dbReference>
<dbReference type="InterPro" id="IPR036163">
    <property type="entry name" value="HMA_dom_sf"/>
</dbReference>
<accession>A0A1I6EI29</accession>
<dbReference type="OrthoDB" id="9760364at2"/>
<dbReference type="Pfam" id="PF00122">
    <property type="entry name" value="E1-E2_ATPase"/>
    <property type="match status" value="1"/>
</dbReference>
<dbReference type="PROSITE" id="PS00154">
    <property type="entry name" value="ATPASE_E1_E2"/>
    <property type="match status" value="1"/>
</dbReference>
<organism evidence="17 18">
    <name type="scientific">Desulfoscipio geothermicus DSM 3669</name>
    <dbReference type="NCBI Taxonomy" id="1121426"/>
    <lineage>
        <taxon>Bacteria</taxon>
        <taxon>Bacillati</taxon>
        <taxon>Bacillota</taxon>
        <taxon>Clostridia</taxon>
        <taxon>Eubacteriales</taxon>
        <taxon>Desulfallaceae</taxon>
        <taxon>Desulfoscipio</taxon>
    </lineage>
</organism>
<dbReference type="Gene3D" id="3.40.1110.10">
    <property type="entry name" value="Calcium-transporting ATPase, cytoplasmic domain N"/>
    <property type="match status" value="1"/>
</dbReference>
<evidence type="ECO:0000313" key="17">
    <source>
        <dbReference type="EMBL" id="SFR17399.1"/>
    </source>
</evidence>
<dbReference type="SUPFAM" id="SSF81665">
    <property type="entry name" value="Calcium ATPase, transmembrane domain M"/>
    <property type="match status" value="1"/>
</dbReference>
<dbReference type="Proteomes" id="UP000199584">
    <property type="component" value="Unassembled WGS sequence"/>
</dbReference>
<evidence type="ECO:0000256" key="9">
    <source>
        <dbReference type="ARBA" id="ARBA00022840"/>
    </source>
</evidence>
<dbReference type="GO" id="GO:0016887">
    <property type="term" value="F:ATP hydrolysis activity"/>
    <property type="evidence" value="ECO:0007669"/>
    <property type="project" value="InterPro"/>
</dbReference>
<dbReference type="GO" id="GO:0008551">
    <property type="term" value="F:P-type cadmium transporter activity"/>
    <property type="evidence" value="ECO:0007669"/>
    <property type="project" value="UniProtKB-EC"/>
</dbReference>
<keyword evidence="7 15" id="KW-0479">Metal-binding</keyword>
<dbReference type="InterPro" id="IPR006121">
    <property type="entry name" value="HMA_dom"/>
</dbReference>
<feature type="domain" description="HMA" evidence="16">
    <location>
        <begin position="20"/>
        <end position="83"/>
    </location>
</feature>
<evidence type="ECO:0000256" key="6">
    <source>
        <dbReference type="ARBA" id="ARBA00022692"/>
    </source>
</evidence>
<dbReference type="STRING" id="39060.SAMN05660706_1472"/>
<gene>
    <name evidence="17" type="ORF">SAMN05660706_1472</name>
</gene>
<feature type="transmembrane region" description="Helical" evidence="15">
    <location>
        <begin position="670"/>
        <end position="688"/>
    </location>
</feature>
<keyword evidence="9 15" id="KW-0067">ATP-binding</keyword>
<evidence type="ECO:0000256" key="14">
    <source>
        <dbReference type="ARBA" id="ARBA00049338"/>
    </source>
</evidence>
<dbReference type="SFLD" id="SFLDG00002">
    <property type="entry name" value="C1.7:_P-type_atpase_like"/>
    <property type="match status" value="1"/>
</dbReference>
<comment type="similarity">
    <text evidence="2 15">Belongs to the cation transport ATPase (P-type) (TC 3.A.3) family. Type IB subfamily.</text>
</comment>
<dbReference type="InterPro" id="IPR017969">
    <property type="entry name" value="Heavy-metal-associated_CS"/>
</dbReference>
<keyword evidence="5" id="KW-0597">Phosphoprotein</keyword>
<dbReference type="PRINTS" id="PR00119">
    <property type="entry name" value="CATATPASE"/>
</dbReference>
<dbReference type="NCBIfam" id="TIGR01511">
    <property type="entry name" value="ATPase-IB1_Cu"/>
    <property type="match status" value="1"/>
</dbReference>
<feature type="transmembrane region" description="Helical" evidence="15">
    <location>
        <begin position="127"/>
        <end position="144"/>
    </location>
</feature>
<dbReference type="SFLD" id="SFLDF00027">
    <property type="entry name" value="p-type_atpase"/>
    <property type="match status" value="1"/>
</dbReference>
<dbReference type="InterPro" id="IPR036412">
    <property type="entry name" value="HAD-like_sf"/>
</dbReference>
<evidence type="ECO:0000256" key="2">
    <source>
        <dbReference type="ARBA" id="ARBA00006024"/>
    </source>
</evidence>